<dbReference type="Pfam" id="PF01231">
    <property type="entry name" value="IDO"/>
    <property type="match status" value="1"/>
</dbReference>
<dbReference type="GO" id="GO:0019441">
    <property type="term" value="P:L-tryptophan catabolic process to kynurenine"/>
    <property type="evidence" value="ECO:0007669"/>
    <property type="project" value="InterPro"/>
</dbReference>
<keyword evidence="4" id="KW-0349">Heme</keyword>
<dbReference type="GO" id="GO:0033754">
    <property type="term" value="F:indoleamine 2,3-dioxygenase activity"/>
    <property type="evidence" value="ECO:0007669"/>
    <property type="project" value="TreeGrafter"/>
</dbReference>
<reference evidence="5 6" key="1">
    <citation type="journal article" date="2020" name="ISME J.">
        <title>Uncovering the hidden diversity of litter-decomposition mechanisms in mushroom-forming fungi.</title>
        <authorList>
            <person name="Floudas D."/>
            <person name="Bentzer J."/>
            <person name="Ahren D."/>
            <person name="Johansson T."/>
            <person name="Persson P."/>
            <person name="Tunlid A."/>
        </authorList>
    </citation>
    <scope>NUCLEOTIDE SEQUENCE [LARGE SCALE GENOMIC DNA]</scope>
    <source>
        <strain evidence="5 6">CBS 101986</strain>
    </source>
</reference>
<dbReference type="GO" id="GO:0005737">
    <property type="term" value="C:cytoplasm"/>
    <property type="evidence" value="ECO:0007669"/>
    <property type="project" value="TreeGrafter"/>
</dbReference>
<dbReference type="GO" id="GO:0046872">
    <property type="term" value="F:metal ion binding"/>
    <property type="evidence" value="ECO:0007669"/>
    <property type="project" value="UniProtKB-KW"/>
</dbReference>
<name>A0A8H5BRF8_9AGAR</name>
<evidence type="ECO:0000313" key="5">
    <source>
        <dbReference type="EMBL" id="KAF5326962.1"/>
    </source>
</evidence>
<keyword evidence="6" id="KW-1185">Reference proteome</keyword>
<dbReference type="SUPFAM" id="SSF140959">
    <property type="entry name" value="Indolic compounds 2,3-dioxygenase-like"/>
    <property type="match status" value="1"/>
</dbReference>
<comment type="similarity">
    <text evidence="1">Belongs to the indoleamine 2,3-dioxygenase family.</text>
</comment>
<evidence type="ECO:0000256" key="1">
    <source>
        <dbReference type="ARBA" id="ARBA00007119"/>
    </source>
</evidence>
<organism evidence="5 6">
    <name type="scientific">Psilocybe cf. subviscida</name>
    <dbReference type="NCBI Taxonomy" id="2480587"/>
    <lineage>
        <taxon>Eukaryota</taxon>
        <taxon>Fungi</taxon>
        <taxon>Dikarya</taxon>
        <taxon>Basidiomycota</taxon>
        <taxon>Agaricomycotina</taxon>
        <taxon>Agaricomycetes</taxon>
        <taxon>Agaricomycetidae</taxon>
        <taxon>Agaricales</taxon>
        <taxon>Agaricineae</taxon>
        <taxon>Strophariaceae</taxon>
        <taxon>Psilocybe</taxon>
    </lineage>
</organism>
<sequence>MGHTCETAVQYPSTSITRQFLCGGLTTSYKNAIQPAASEDSFGAQYNIDRHTGFMAPRPRTRLPGPWDLWEDTLDIARQANLQVGDKIGLKPAEEAASRAWRDTARQMQVLATKELESSETLLRHAHVVLAHILHFYVHTLPPSSPVSIPSSISVPLLYISQRLGVPPVITYADNVLYNWTMDGSTSSAGSTDDLPTVANVRSMTTFTNLVDEEEFYLASARIELRGVEALDIMDLTLKEVRNVSDDGQASAVKRITTRLLKLSGVIDNLKDLLMDTKRLCDPDRYYNQVRPWLRGEDAFSTPVRTWIFEGIEAHPELRRPHELSGPSAGQSSLIHALDVFFGVDHEAESGSTSAARRTSLMTRMREYMPLEQRRFLNQLRETAPSVRQYIVQTRDEGLLAAFNRAVSALKGFRDAHMIIVTLYILGPARRAAALQTRNAGLQEQSTCNSGNSGGEVVKGTGGTDMVKFLKETRARTTNALLSN</sequence>
<accession>A0A8H5BRF8</accession>
<dbReference type="OrthoDB" id="540174at2759"/>
<keyword evidence="2 4" id="KW-0479">Metal-binding</keyword>
<dbReference type="PANTHER" id="PTHR28657">
    <property type="entry name" value="INDOLEAMINE 2,3-DIOXYGENASE"/>
    <property type="match status" value="1"/>
</dbReference>
<comment type="caution">
    <text evidence="5">The sequence shown here is derived from an EMBL/GenBank/DDBJ whole genome shotgun (WGS) entry which is preliminary data.</text>
</comment>
<dbReference type="GO" id="GO:0034354">
    <property type="term" value="P:'de novo' NAD+ biosynthetic process from L-tryptophan"/>
    <property type="evidence" value="ECO:0007669"/>
    <property type="project" value="TreeGrafter"/>
</dbReference>
<dbReference type="AlphaFoldDB" id="A0A8H5BRF8"/>
<dbReference type="PANTHER" id="PTHR28657:SF5">
    <property type="entry name" value="INDOLEAMINE 2,3-DIOXYGENASE"/>
    <property type="match status" value="1"/>
</dbReference>
<dbReference type="EMBL" id="JAACJJ010000014">
    <property type="protein sequence ID" value="KAF5326962.1"/>
    <property type="molecule type" value="Genomic_DNA"/>
</dbReference>
<gene>
    <name evidence="5" type="ORF">D9619_004337</name>
</gene>
<dbReference type="Proteomes" id="UP000567179">
    <property type="component" value="Unassembled WGS sequence"/>
</dbReference>
<feature type="binding site" description="proximal binding residue" evidence="4">
    <location>
        <position position="417"/>
    </location>
    <ligand>
        <name>heme b</name>
        <dbReference type="ChEBI" id="CHEBI:60344"/>
    </ligand>
    <ligandPart>
        <name>Fe</name>
        <dbReference type="ChEBI" id="CHEBI:18248"/>
    </ligandPart>
</feature>
<protein>
    <recommendedName>
        <fullName evidence="7">Indoleamine 2,3-dioxygenase</fullName>
    </recommendedName>
</protein>
<evidence type="ECO:0000256" key="3">
    <source>
        <dbReference type="ARBA" id="ARBA00023004"/>
    </source>
</evidence>
<dbReference type="Gene3D" id="1.20.58.480">
    <property type="match status" value="1"/>
</dbReference>
<evidence type="ECO:0000256" key="2">
    <source>
        <dbReference type="ARBA" id="ARBA00022723"/>
    </source>
</evidence>
<evidence type="ECO:0000256" key="4">
    <source>
        <dbReference type="PIRSR" id="PIRSR600898-1"/>
    </source>
</evidence>
<evidence type="ECO:0008006" key="7">
    <source>
        <dbReference type="Google" id="ProtNLM"/>
    </source>
</evidence>
<evidence type="ECO:0000313" key="6">
    <source>
        <dbReference type="Proteomes" id="UP000567179"/>
    </source>
</evidence>
<dbReference type="GO" id="GO:0020037">
    <property type="term" value="F:heme binding"/>
    <property type="evidence" value="ECO:0007669"/>
    <property type="project" value="InterPro"/>
</dbReference>
<dbReference type="InterPro" id="IPR000898">
    <property type="entry name" value="Indolamine_dOase"/>
</dbReference>
<dbReference type="InterPro" id="IPR037217">
    <property type="entry name" value="Trp/Indoleamine_2_3_dOase-like"/>
</dbReference>
<keyword evidence="3 4" id="KW-0408">Iron</keyword>
<proteinExistence type="inferred from homology"/>